<accession>J4HSE2</accession>
<organism evidence="1 2">
    <name type="scientific">Fibroporia radiculosa</name>
    <dbReference type="NCBI Taxonomy" id="599839"/>
    <lineage>
        <taxon>Eukaryota</taxon>
        <taxon>Fungi</taxon>
        <taxon>Dikarya</taxon>
        <taxon>Basidiomycota</taxon>
        <taxon>Agaricomycotina</taxon>
        <taxon>Agaricomycetes</taxon>
        <taxon>Polyporales</taxon>
        <taxon>Fibroporiaceae</taxon>
        <taxon>Fibroporia</taxon>
    </lineage>
</organism>
<reference evidence="1 2" key="1">
    <citation type="journal article" date="2012" name="Appl. Environ. Microbiol.">
        <title>Short-read sequencing for genomic analysis of the brown rot fungus Fibroporia radiculosa.</title>
        <authorList>
            <person name="Tang J.D."/>
            <person name="Perkins A.D."/>
            <person name="Sonstegard T.S."/>
            <person name="Schroeder S.G."/>
            <person name="Burgess S.C."/>
            <person name="Diehl S.V."/>
        </authorList>
    </citation>
    <scope>NUCLEOTIDE SEQUENCE [LARGE SCALE GENOMIC DNA]</scope>
    <source>
        <strain evidence="1 2">TFFH 294</strain>
    </source>
</reference>
<sequence length="208" mass="23171">MSGVKNVVWYPVIGGEEIIPWLLSCGCQPRELTIVFPQRYSHFVYQELLPKVGDALEDLTLHLPRDYNPLLGFSGIRTNFGLKTLRIHMLQDSSSLDTSHSALEFLHQTLRGIGPEHESLRFLWLSITLDHPRLDIDWSGADTLLAAVAVTHPNIVFTICVAPRFAQGFGIGWVDGFVRVMLDGLPQVLSLGRVALVWAFNPSELAGI</sequence>
<keyword evidence="2" id="KW-1185">Reference proteome</keyword>
<protein>
    <submittedName>
        <fullName evidence="1">Uncharacterized protein</fullName>
    </submittedName>
</protein>
<name>J4HSE2_9APHY</name>
<dbReference type="RefSeq" id="XP_012178160.1">
    <property type="nucleotide sequence ID" value="XM_012322770.1"/>
</dbReference>
<evidence type="ECO:0000313" key="2">
    <source>
        <dbReference type="Proteomes" id="UP000006352"/>
    </source>
</evidence>
<dbReference type="AlphaFoldDB" id="J4HSE2"/>
<gene>
    <name evidence="1" type="ORF">FIBRA_00884</name>
</gene>
<dbReference type="Proteomes" id="UP000006352">
    <property type="component" value="Unassembled WGS sequence"/>
</dbReference>
<dbReference type="HOGENOM" id="CLU_1277633_0_0_1"/>
<proteinExistence type="predicted"/>
<dbReference type="InParanoid" id="J4HSE2"/>
<evidence type="ECO:0000313" key="1">
    <source>
        <dbReference type="EMBL" id="CCL98877.1"/>
    </source>
</evidence>
<dbReference type="EMBL" id="HE796904">
    <property type="protein sequence ID" value="CCL98877.1"/>
    <property type="molecule type" value="Genomic_DNA"/>
</dbReference>
<dbReference type="GeneID" id="24093788"/>